<accession>A0ABR9PA07</accession>
<reference evidence="2 3" key="1">
    <citation type="submission" date="2020-09" db="EMBL/GenBank/DDBJ databases">
        <title>Diversity and distribution of actinomycetes associated with coral in the coast of Hainan.</title>
        <authorList>
            <person name="Li F."/>
        </authorList>
    </citation>
    <scope>NUCLEOTIDE SEQUENCE [LARGE SCALE GENOMIC DNA]</scope>
    <source>
        <strain evidence="2 3">HNM0947</strain>
    </source>
</reference>
<dbReference type="RefSeq" id="WP_193123277.1">
    <property type="nucleotide sequence ID" value="NZ_JADBGI010000016.1"/>
</dbReference>
<protein>
    <submittedName>
        <fullName evidence="2">Uncharacterized protein</fullName>
    </submittedName>
</protein>
<evidence type="ECO:0000313" key="3">
    <source>
        <dbReference type="Proteomes" id="UP000806528"/>
    </source>
</evidence>
<evidence type="ECO:0000313" key="2">
    <source>
        <dbReference type="EMBL" id="MBE3000670.1"/>
    </source>
</evidence>
<sequence length="106" mass="11448">MPGYLDGIGSLFAIPVVTAAGTWLVMLVELLLAFSLLFEKRFRVPVLAAGVAFHVGIILFMGLWTFGIAMFACIVVLSMDVRRDRLGSVFDPAPSAKISTDEVGRS</sequence>
<comment type="caution">
    <text evidence="2">The sequence shown here is derived from an EMBL/GenBank/DDBJ whole genome shotgun (WGS) entry which is preliminary data.</text>
</comment>
<evidence type="ECO:0000256" key="1">
    <source>
        <dbReference type="SAM" id="Phobius"/>
    </source>
</evidence>
<keyword evidence="1" id="KW-1133">Transmembrane helix</keyword>
<name>A0ABR9PA07_9ACTN</name>
<proteinExistence type="predicted"/>
<dbReference type="EMBL" id="JADBGI010000016">
    <property type="protein sequence ID" value="MBE3000670.1"/>
    <property type="molecule type" value="Genomic_DNA"/>
</dbReference>
<organism evidence="2 3">
    <name type="scientific">Nocardiopsis coralli</name>
    <dbReference type="NCBI Taxonomy" id="2772213"/>
    <lineage>
        <taxon>Bacteria</taxon>
        <taxon>Bacillati</taxon>
        <taxon>Actinomycetota</taxon>
        <taxon>Actinomycetes</taxon>
        <taxon>Streptosporangiales</taxon>
        <taxon>Nocardiopsidaceae</taxon>
        <taxon>Nocardiopsis</taxon>
    </lineage>
</organism>
<gene>
    <name evidence="2" type="ORF">IDM40_18470</name>
</gene>
<dbReference type="Proteomes" id="UP000806528">
    <property type="component" value="Unassembled WGS sequence"/>
</dbReference>
<feature type="transmembrane region" description="Helical" evidence="1">
    <location>
        <begin position="46"/>
        <end position="79"/>
    </location>
</feature>
<keyword evidence="1" id="KW-0472">Membrane</keyword>
<keyword evidence="1" id="KW-0812">Transmembrane</keyword>
<feature type="transmembrane region" description="Helical" evidence="1">
    <location>
        <begin position="12"/>
        <end position="34"/>
    </location>
</feature>
<keyword evidence="3" id="KW-1185">Reference proteome</keyword>